<gene>
    <name evidence="2" type="ORF">KYC_23713</name>
</gene>
<dbReference type="InterPro" id="IPR049202">
    <property type="entry name" value="DUF6817"/>
</dbReference>
<dbReference type="PANTHER" id="PTHR37391:SF2">
    <property type="entry name" value="E3 UBIQUITIN-PROTEIN LIGASE"/>
    <property type="match status" value="1"/>
</dbReference>
<dbReference type="PATRIC" id="fig|477184.5.peg.4665"/>
<dbReference type="Proteomes" id="UP000003113">
    <property type="component" value="Unassembled WGS sequence"/>
</dbReference>
<dbReference type="Pfam" id="PF14559">
    <property type="entry name" value="TPR_19"/>
    <property type="match status" value="1"/>
</dbReference>
<dbReference type="Pfam" id="PF20680">
    <property type="entry name" value="DUF6817"/>
    <property type="match status" value="1"/>
</dbReference>
<proteinExistence type="predicted"/>
<comment type="caution">
    <text evidence="2">The sequence shown here is derived from an EMBL/GenBank/DDBJ whole genome shotgun (WGS) entry which is preliminary data.</text>
</comment>
<protein>
    <recommendedName>
        <fullName evidence="1">DUF6817 domain-containing protein</fullName>
    </recommendedName>
</protein>
<evidence type="ECO:0000313" key="3">
    <source>
        <dbReference type="Proteomes" id="UP000003113"/>
    </source>
</evidence>
<reference evidence="2 3" key="1">
    <citation type="journal article" date="2012" name="J. Bacteriol.">
        <title>Genome sequence of the highly efficient arsenite-oxidizing bacterium Achromobacter arsenitoxydans SY8.</title>
        <authorList>
            <person name="Li X."/>
            <person name="Hu Y."/>
            <person name="Gong J."/>
            <person name="Lin Y."/>
            <person name="Johnstone L."/>
            <person name="Rensing C."/>
            <person name="Wang G."/>
        </authorList>
    </citation>
    <scope>NUCLEOTIDE SEQUENCE [LARGE SCALE GENOMIC DNA]</scope>
    <source>
        <strain evidence="2 3">SY8</strain>
    </source>
</reference>
<feature type="domain" description="DUF6817" evidence="1">
    <location>
        <begin position="58"/>
        <end position="142"/>
    </location>
</feature>
<keyword evidence="3" id="KW-1185">Reference proteome</keyword>
<dbReference type="AlphaFoldDB" id="H0FD83"/>
<dbReference type="EMBL" id="AGUF01000074">
    <property type="protein sequence ID" value="EHK63876.1"/>
    <property type="molecule type" value="Genomic_DNA"/>
</dbReference>
<dbReference type="STRING" id="477184.KYC_23713"/>
<organism evidence="2 3">
    <name type="scientific">Achromobacter arsenitoxydans SY8</name>
    <dbReference type="NCBI Taxonomy" id="477184"/>
    <lineage>
        <taxon>Bacteria</taxon>
        <taxon>Pseudomonadati</taxon>
        <taxon>Pseudomonadota</taxon>
        <taxon>Betaproteobacteria</taxon>
        <taxon>Burkholderiales</taxon>
        <taxon>Alcaligenaceae</taxon>
        <taxon>Achromobacter</taxon>
    </lineage>
</organism>
<evidence type="ECO:0000259" key="1">
    <source>
        <dbReference type="Pfam" id="PF20680"/>
    </source>
</evidence>
<dbReference type="PANTHER" id="PTHR37391">
    <property type="entry name" value="E3 UBIQUITIN-PROTEIN LIGASE"/>
    <property type="match status" value="1"/>
</dbReference>
<name>H0FD83_9BURK</name>
<dbReference type="eggNOG" id="ENOG502Z8XV">
    <property type="taxonomic scope" value="Bacteria"/>
</dbReference>
<accession>H0FD83</accession>
<evidence type="ECO:0000313" key="2">
    <source>
        <dbReference type="EMBL" id="EHK63876.1"/>
    </source>
</evidence>
<sequence>MKGAMTAPPHADTIEPCLSFTHPQAMSTTTELHPHARALLADHYAAVDPDLPVLLDLLFARSAGEDWHKAGTFKHHLLGVYRTLALWNQPREVRLLGLFHSVYGNEYVDLTLFDRERERNTLREALGEEAEEWVSLFCAMPRTKFVQAILQGQGAGADGLTLEGADGQTYTFTPRQVAAFTVVSAADIGEQWHSWQDEIFAGYPQQQRRDLKTNWASSLWPGPLKPPSNILSMLSHLLAPLSRMPQDTGIPIPPAFDACRATLSPRDEAAASALYWQVITRMHPLTEMDSARHMLEAAVEHNPWVGEPRLLLAQLALTAGDFDAAERHAAAGLAALQAWGTAWDKRIEWAGWMAWARIELQNARARKWPENLGALNGLGLVE</sequence>